<protein>
    <submittedName>
        <fullName evidence="5">Glycosyltransferase</fullName>
    </submittedName>
</protein>
<dbReference type="SUPFAM" id="SSF53756">
    <property type="entry name" value="UDP-Glycosyltransferase/glycogen phosphorylase"/>
    <property type="match status" value="1"/>
</dbReference>
<gene>
    <name evidence="5" type="ORF">D1114_22450</name>
</gene>
<dbReference type="Gene3D" id="3.40.50.2000">
    <property type="entry name" value="Glycogen Phosphorylase B"/>
    <property type="match status" value="1"/>
</dbReference>
<name>A0AAX1UEN6_CERSP</name>
<evidence type="ECO:0000256" key="1">
    <source>
        <dbReference type="ARBA" id="ARBA00022676"/>
    </source>
</evidence>
<evidence type="ECO:0000259" key="4">
    <source>
        <dbReference type="Pfam" id="PF00534"/>
    </source>
</evidence>
<sequence>MSDLLSPTAARAALSEPPRAERPAPSAARPLAQAPLRIRTGHSYHVYFTIALGQRNARFVERAMTPLNRYFAFADSFALTPEPGFDAIHAWNAVPLLTRRPFILTFEDYMPRTPDDRRIPWVERALTRILLGDRCRGLVATSDYALRQFRWQHRANPRLPELLAKTERLYPVTPPRRDRPKPHSDRLRLLFVGRDFMRKGGPALMEAHARLRAQGVPVETTVVSALQWSPRDYIGPPDAAYVAECHARLDQEGVIWHRSLPSAEVHRLMDAADYLIFPTFHDTFGFVTLEAFAGATPVIASDTCVLPELIVPGENGFLLPFENDGIGKWAWLYRQAEAGYLEAYRAQAGRLAEGLVKTLGRAWDGRRDYEQLSAGALAAAQTRFHPDTARRRLEILYERFRA</sequence>
<feature type="compositionally biased region" description="Low complexity" evidence="3">
    <location>
        <begin position="9"/>
        <end position="32"/>
    </location>
</feature>
<accession>A0AAX1UEN6</accession>
<organism evidence="5 6">
    <name type="scientific">Cereibacter sphaeroides</name>
    <name type="common">Rhodobacter sphaeroides</name>
    <dbReference type="NCBI Taxonomy" id="1063"/>
    <lineage>
        <taxon>Bacteria</taxon>
        <taxon>Pseudomonadati</taxon>
        <taxon>Pseudomonadota</taxon>
        <taxon>Alphaproteobacteria</taxon>
        <taxon>Rhodobacterales</taxon>
        <taxon>Paracoccaceae</taxon>
        <taxon>Cereibacter</taxon>
    </lineage>
</organism>
<evidence type="ECO:0000313" key="6">
    <source>
        <dbReference type="Proteomes" id="UP000266305"/>
    </source>
</evidence>
<dbReference type="RefSeq" id="WP_119001524.1">
    <property type="nucleotide sequence ID" value="NZ_QWGP01000049.1"/>
</dbReference>
<comment type="caution">
    <text evidence="5">The sequence shown here is derived from an EMBL/GenBank/DDBJ whole genome shotgun (WGS) entry which is preliminary data.</text>
</comment>
<dbReference type="EMBL" id="QWGP01000049">
    <property type="protein sequence ID" value="RHZ90708.1"/>
    <property type="molecule type" value="Genomic_DNA"/>
</dbReference>
<dbReference type="GO" id="GO:0016757">
    <property type="term" value="F:glycosyltransferase activity"/>
    <property type="evidence" value="ECO:0007669"/>
    <property type="project" value="UniProtKB-KW"/>
</dbReference>
<reference evidence="5 6" key="1">
    <citation type="submission" date="2018-08" db="EMBL/GenBank/DDBJ databases">
        <title>Draft genome sequence of Rhodobacter sphaeroides FY.</title>
        <authorList>
            <person name="Rayyan A."/>
            <person name="Meyer T.E."/>
            <person name="Kyndt J.A."/>
        </authorList>
    </citation>
    <scope>NUCLEOTIDE SEQUENCE [LARGE SCALE GENOMIC DNA]</scope>
    <source>
        <strain evidence="5 6">FY</strain>
    </source>
</reference>
<dbReference type="InterPro" id="IPR001296">
    <property type="entry name" value="Glyco_trans_1"/>
</dbReference>
<proteinExistence type="predicted"/>
<dbReference type="AlphaFoldDB" id="A0AAX1UEN6"/>
<dbReference type="PANTHER" id="PTHR12526">
    <property type="entry name" value="GLYCOSYLTRANSFERASE"/>
    <property type="match status" value="1"/>
</dbReference>
<evidence type="ECO:0000256" key="3">
    <source>
        <dbReference type="SAM" id="MobiDB-lite"/>
    </source>
</evidence>
<dbReference type="PANTHER" id="PTHR12526:SF510">
    <property type="entry name" value="D-INOSITOL 3-PHOSPHATE GLYCOSYLTRANSFERASE"/>
    <property type="match status" value="1"/>
</dbReference>
<feature type="region of interest" description="Disordered" evidence="3">
    <location>
        <begin position="1"/>
        <end position="32"/>
    </location>
</feature>
<dbReference type="Proteomes" id="UP000266305">
    <property type="component" value="Unassembled WGS sequence"/>
</dbReference>
<evidence type="ECO:0000256" key="2">
    <source>
        <dbReference type="ARBA" id="ARBA00022679"/>
    </source>
</evidence>
<dbReference type="CDD" id="cd03801">
    <property type="entry name" value="GT4_PimA-like"/>
    <property type="match status" value="1"/>
</dbReference>
<dbReference type="Pfam" id="PF00534">
    <property type="entry name" value="Glycos_transf_1"/>
    <property type="match status" value="1"/>
</dbReference>
<evidence type="ECO:0000313" key="5">
    <source>
        <dbReference type="EMBL" id="RHZ90708.1"/>
    </source>
</evidence>
<keyword evidence="2" id="KW-0808">Transferase</keyword>
<keyword evidence="1" id="KW-0328">Glycosyltransferase</keyword>
<feature type="domain" description="Glycosyl transferase family 1" evidence="4">
    <location>
        <begin position="182"/>
        <end position="323"/>
    </location>
</feature>